<gene>
    <name evidence="2" type="ORF">C7459_105154</name>
</gene>
<evidence type="ECO:0000256" key="1">
    <source>
        <dbReference type="SAM" id="SignalP"/>
    </source>
</evidence>
<evidence type="ECO:0000313" key="2">
    <source>
        <dbReference type="EMBL" id="PWK14397.1"/>
    </source>
</evidence>
<sequence>MKKVVLSLVGAALLAIGFVSVKGAHSSTVAVDDYPNPLGVSKVAFDIWPDPLIVTKSTNV</sequence>
<protein>
    <submittedName>
        <fullName evidence="2">Uncharacterized protein</fullName>
    </submittedName>
</protein>
<feature type="signal peptide" evidence="1">
    <location>
        <begin position="1"/>
        <end position="21"/>
    </location>
</feature>
<organism evidence="2 3">
    <name type="scientific">Tumebacillus permanentifrigoris</name>
    <dbReference type="NCBI Taxonomy" id="378543"/>
    <lineage>
        <taxon>Bacteria</taxon>
        <taxon>Bacillati</taxon>
        <taxon>Bacillota</taxon>
        <taxon>Bacilli</taxon>
        <taxon>Bacillales</taxon>
        <taxon>Alicyclobacillaceae</taxon>
        <taxon>Tumebacillus</taxon>
    </lineage>
</organism>
<dbReference type="EMBL" id="QGGL01000005">
    <property type="protein sequence ID" value="PWK14397.1"/>
    <property type="molecule type" value="Genomic_DNA"/>
</dbReference>
<dbReference type="AlphaFoldDB" id="A0A316DEK1"/>
<dbReference type="Proteomes" id="UP000245634">
    <property type="component" value="Unassembled WGS sequence"/>
</dbReference>
<feature type="chain" id="PRO_5039079411" evidence="1">
    <location>
        <begin position="22"/>
        <end position="60"/>
    </location>
</feature>
<evidence type="ECO:0000313" key="3">
    <source>
        <dbReference type="Proteomes" id="UP000245634"/>
    </source>
</evidence>
<keyword evidence="1" id="KW-0732">Signal</keyword>
<keyword evidence="3" id="KW-1185">Reference proteome</keyword>
<reference evidence="2 3" key="1">
    <citation type="submission" date="2018-05" db="EMBL/GenBank/DDBJ databases">
        <title>Genomic Encyclopedia of Type Strains, Phase IV (KMG-IV): sequencing the most valuable type-strain genomes for metagenomic binning, comparative biology and taxonomic classification.</title>
        <authorList>
            <person name="Goeker M."/>
        </authorList>
    </citation>
    <scope>NUCLEOTIDE SEQUENCE [LARGE SCALE GENOMIC DNA]</scope>
    <source>
        <strain evidence="2 3">DSM 18773</strain>
    </source>
</reference>
<name>A0A316DEK1_9BACL</name>
<accession>A0A316DEK1</accession>
<proteinExistence type="predicted"/>
<comment type="caution">
    <text evidence="2">The sequence shown here is derived from an EMBL/GenBank/DDBJ whole genome shotgun (WGS) entry which is preliminary data.</text>
</comment>